<evidence type="ECO:0000313" key="2">
    <source>
        <dbReference type="EMBL" id="SQD93178.1"/>
    </source>
</evidence>
<dbReference type="SUPFAM" id="SSF54447">
    <property type="entry name" value="ssDNA-binding transcriptional regulator domain"/>
    <property type="match status" value="1"/>
</dbReference>
<keyword evidence="3" id="KW-1185">Reference proteome</keyword>
<dbReference type="Proteomes" id="UP000249818">
    <property type="component" value="Chromosome BARAN1"/>
</dbReference>
<dbReference type="KEGG" id="bana:BARAN1_1156"/>
<dbReference type="GO" id="GO:0006355">
    <property type="term" value="P:regulation of DNA-templated transcription"/>
    <property type="evidence" value="ECO:0007669"/>
    <property type="project" value="InterPro"/>
</dbReference>
<accession>A0A2X3KX55</accession>
<evidence type="ECO:0000259" key="1">
    <source>
        <dbReference type="Pfam" id="PF02229"/>
    </source>
</evidence>
<dbReference type="Pfam" id="PF02229">
    <property type="entry name" value="PC4"/>
    <property type="match status" value="1"/>
</dbReference>
<dbReference type="InterPro" id="IPR003173">
    <property type="entry name" value="PC4_C"/>
</dbReference>
<gene>
    <name evidence="2" type="ORF">BARAN1_1156</name>
</gene>
<dbReference type="AlphaFoldDB" id="A0A2X3KX55"/>
<evidence type="ECO:0000313" key="3">
    <source>
        <dbReference type="Proteomes" id="UP000249818"/>
    </source>
</evidence>
<organism evidence="2 3">
    <name type="scientific">Candidatus Bipolaricaulis anaerobius</name>
    <dbReference type="NCBI Taxonomy" id="2026885"/>
    <lineage>
        <taxon>Bacteria</taxon>
        <taxon>Candidatus Bipolaricaulota</taxon>
        <taxon>Candidatus Bipolaricaulia</taxon>
        <taxon>Candidatus Bipolaricaulales</taxon>
        <taxon>Candidatus Bipolaricaulaceae</taxon>
        <taxon>Candidatus Bipolaricaulis</taxon>
    </lineage>
</organism>
<dbReference type="EMBL" id="LS483254">
    <property type="protein sequence ID" value="SQD93178.1"/>
    <property type="molecule type" value="Genomic_DNA"/>
</dbReference>
<proteinExistence type="predicted"/>
<sequence>MDAERVIAEFERGAGQKVVVRRTQFRGKEYLDLRQFFQGDDGQWLPTKKGVSLPWETRLALIEALQKEEP</sequence>
<dbReference type="Gene3D" id="2.30.31.10">
    <property type="entry name" value="Transcriptional Coactivator Pc4, Chain A"/>
    <property type="match status" value="1"/>
</dbReference>
<reference evidence="3" key="1">
    <citation type="submission" date="2018-05" db="EMBL/GenBank/DDBJ databases">
        <authorList>
            <person name="Hao L."/>
        </authorList>
    </citation>
    <scope>NUCLEOTIDE SEQUENCE [LARGE SCALE GENOMIC DNA]</scope>
</reference>
<name>A0A2X3KX55_9BACT</name>
<feature type="domain" description="Transcriptional coactivator p15 (PC4) C-terminal" evidence="1">
    <location>
        <begin position="15"/>
        <end position="64"/>
    </location>
</feature>
<dbReference type="RefSeq" id="WP_157959514.1">
    <property type="nucleotide sequence ID" value="NZ_LS483254.1"/>
</dbReference>
<dbReference type="GO" id="GO:0003677">
    <property type="term" value="F:DNA binding"/>
    <property type="evidence" value="ECO:0007669"/>
    <property type="project" value="InterPro"/>
</dbReference>
<dbReference type="InterPro" id="IPR009044">
    <property type="entry name" value="ssDNA-bd_transcriptional_reg"/>
</dbReference>
<dbReference type="OrthoDB" id="47316at2"/>
<protein>
    <submittedName>
        <fullName evidence="2">Transcriptional Coactivator p15 (PC4)</fullName>
    </submittedName>
</protein>